<dbReference type="EMBL" id="PGVA01000014">
    <property type="protein sequence ID" value="PLR84199.1"/>
    <property type="molecule type" value="Genomic_DNA"/>
</dbReference>
<dbReference type="InterPro" id="IPR057666">
    <property type="entry name" value="DrpA_SLOG"/>
</dbReference>
<dbReference type="GO" id="GO:0009294">
    <property type="term" value="P:DNA-mediated transformation"/>
    <property type="evidence" value="ECO:0007669"/>
    <property type="project" value="InterPro"/>
</dbReference>
<gene>
    <name evidence="3" type="primary">dprA</name>
    <name evidence="3" type="ORF">CU635_07785</name>
    <name evidence="4" type="ORF">CVD25_12220</name>
</gene>
<evidence type="ECO:0000313" key="3">
    <source>
        <dbReference type="EMBL" id="PLR84199.1"/>
    </source>
</evidence>
<dbReference type="OrthoDB" id="9785707at2"/>
<proteinExistence type="inferred from homology"/>
<evidence type="ECO:0000259" key="2">
    <source>
        <dbReference type="Pfam" id="PF02481"/>
    </source>
</evidence>
<evidence type="ECO:0000256" key="1">
    <source>
        <dbReference type="ARBA" id="ARBA00006525"/>
    </source>
</evidence>
<sequence>MDDFKLKLIHLHHCRGISWTHIYRLLKTDPDLKSIYDLAWHSNKYLHLPTPDFNQALTDLHSNAILEQIHRYRENNIHAITLFDTEYPLLLKEIYQPPWILYIKGNPALLNAKKLLAVVGSREITEYGRKAIHSLFPPLINKGITIVSGLAKGVDTLAHSAAMKNGGSTIGVIAGGVYHIYPKENQPLALEMMKSQLIVSEHPPNTKPARWHFPHRNRIISGLSHGTLIVEAKRKSGSLITANFAVNEGREVFAVPGSILSPNSAGTNDLIQQGAKLVKTADDILEEFKS</sequence>
<comment type="similarity">
    <text evidence="1">Belongs to the DprA/Smf family.</text>
</comment>
<dbReference type="NCBIfam" id="TIGR00732">
    <property type="entry name" value="dprA"/>
    <property type="match status" value="1"/>
</dbReference>
<accession>A0A2N5GP23</accession>
<evidence type="ECO:0000313" key="4">
    <source>
        <dbReference type="EMBL" id="PLR96155.1"/>
    </source>
</evidence>
<dbReference type="AlphaFoldDB" id="A0A2N5GP23"/>
<dbReference type="RefSeq" id="WP_101576607.1">
    <property type="nucleotide sequence ID" value="NZ_PGVA01000014.1"/>
</dbReference>
<dbReference type="SUPFAM" id="SSF102405">
    <property type="entry name" value="MCP/YpsA-like"/>
    <property type="match status" value="1"/>
</dbReference>
<organism evidence="3 5">
    <name type="scientific">Bacillus canaveralius</name>
    <dbReference type="NCBI Taxonomy" id="1403243"/>
    <lineage>
        <taxon>Bacteria</taxon>
        <taxon>Bacillati</taxon>
        <taxon>Bacillota</taxon>
        <taxon>Bacilli</taxon>
        <taxon>Bacillales</taxon>
        <taxon>Bacillaceae</taxon>
        <taxon>Bacillus</taxon>
    </lineage>
</organism>
<evidence type="ECO:0000313" key="5">
    <source>
        <dbReference type="Proteomes" id="UP000234951"/>
    </source>
</evidence>
<dbReference type="Pfam" id="PF02481">
    <property type="entry name" value="DNA_processg_A"/>
    <property type="match status" value="1"/>
</dbReference>
<evidence type="ECO:0000313" key="6">
    <source>
        <dbReference type="Proteomes" id="UP000235114"/>
    </source>
</evidence>
<dbReference type="Proteomes" id="UP000234951">
    <property type="component" value="Unassembled WGS sequence"/>
</dbReference>
<dbReference type="PANTHER" id="PTHR43022">
    <property type="entry name" value="PROTEIN SMF"/>
    <property type="match status" value="1"/>
</dbReference>
<dbReference type="PANTHER" id="PTHR43022:SF1">
    <property type="entry name" value="PROTEIN SMF"/>
    <property type="match status" value="1"/>
</dbReference>
<dbReference type="Proteomes" id="UP000235114">
    <property type="component" value="Unassembled WGS sequence"/>
</dbReference>
<reference evidence="4 6" key="2">
    <citation type="submission" date="2017-12" db="EMBL/GenBank/DDBJ databases">
        <title>Comparative Functional Genomics of Dry Heat Resistant strains isolated from the Viking Spacecraft.</title>
        <authorList>
            <person name="Seuylemezian A."/>
            <person name="Cooper K."/>
            <person name="Vaishampayan P."/>
        </authorList>
    </citation>
    <scope>NUCLEOTIDE SEQUENCE [LARGE SCALE GENOMIC DNA]</scope>
    <source>
        <strain evidence="4 6">ATCC 29669</strain>
    </source>
</reference>
<keyword evidence="6" id="KW-1185">Reference proteome</keyword>
<protein>
    <submittedName>
        <fullName evidence="3">DNA-protecting protein DprA</fullName>
    </submittedName>
</protein>
<name>A0A2N5GP23_9BACI</name>
<dbReference type="Gene3D" id="3.40.50.450">
    <property type="match status" value="1"/>
</dbReference>
<feature type="domain" description="Smf/DprA SLOG" evidence="2">
    <location>
        <begin position="79"/>
        <end position="288"/>
    </location>
</feature>
<comment type="caution">
    <text evidence="3">The sequence shown here is derived from an EMBL/GenBank/DDBJ whole genome shotgun (WGS) entry which is preliminary data.</text>
</comment>
<dbReference type="InterPro" id="IPR003488">
    <property type="entry name" value="DprA"/>
</dbReference>
<reference evidence="3 5" key="1">
    <citation type="submission" date="2017-11" db="EMBL/GenBank/DDBJ databases">
        <title>Comparitive Functional Genomics of Dry Heat Resistant strains isolated from the Viking Spacecraft.</title>
        <authorList>
            <person name="Seuylemezian A."/>
            <person name="Cooper K."/>
            <person name="Vaishampayan P."/>
        </authorList>
    </citation>
    <scope>NUCLEOTIDE SEQUENCE [LARGE SCALE GENOMIC DNA]</scope>
    <source>
        <strain evidence="3 5">M4.6</strain>
    </source>
</reference>
<dbReference type="EMBL" id="PGVD01000033">
    <property type="protein sequence ID" value="PLR96155.1"/>
    <property type="molecule type" value="Genomic_DNA"/>
</dbReference>